<organism evidence="4 5">
    <name type="scientific">Fimbriiglobus ruber</name>
    <dbReference type="NCBI Taxonomy" id="1908690"/>
    <lineage>
        <taxon>Bacteria</taxon>
        <taxon>Pseudomonadati</taxon>
        <taxon>Planctomycetota</taxon>
        <taxon>Planctomycetia</taxon>
        <taxon>Gemmatales</taxon>
        <taxon>Gemmataceae</taxon>
        <taxon>Fimbriiglobus</taxon>
    </lineage>
</organism>
<dbReference type="Pfam" id="PF08477">
    <property type="entry name" value="Roc"/>
    <property type="match status" value="1"/>
</dbReference>
<evidence type="ECO:0000259" key="3">
    <source>
        <dbReference type="Pfam" id="PF16095"/>
    </source>
</evidence>
<comment type="caution">
    <text evidence="4">The sequence shown here is derived from an EMBL/GenBank/DDBJ whole genome shotgun (WGS) entry which is preliminary data.</text>
</comment>
<evidence type="ECO:0000256" key="2">
    <source>
        <dbReference type="ARBA" id="ARBA00022737"/>
    </source>
</evidence>
<dbReference type="InterPro" id="IPR027417">
    <property type="entry name" value="P-loop_NTPase"/>
</dbReference>
<dbReference type="Pfam" id="PF12799">
    <property type="entry name" value="LRR_4"/>
    <property type="match status" value="4"/>
</dbReference>
<dbReference type="InterPro" id="IPR035897">
    <property type="entry name" value="Toll_tir_struct_dom_sf"/>
</dbReference>
<dbReference type="SMART" id="SM00367">
    <property type="entry name" value="LRR_CC"/>
    <property type="match status" value="9"/>
</dbReference>
<dbReference type="Gene3D" id="3.40.50.300">
    <property type="entry name" value="P-loop containing nucleotide triphosphate hydrolases"/>
    <property type="match status" value="1"/>
</dbReference>
<dbReference type="Pfam" id="PF16095">
    <property type="entry name" value="COR-A"/>
    <property type="match status" value="1"/>
</dbReference>
<dbReference type="SUPFAM" id="SSF52058">
    <property type="entry name" value="L domain-like"/>
    <property type="match status" value="2"/>
</dbReference>
<accession>A0A225DZI9</accession>
<name>A0A225DZI9_9BACT</name>
<evidence type="ECO:0000313" key="5">
    <source>
        <dbReference type="Proteomes" id="UP000214646"/>
    </source>
</evidence>
<reference evidence="5" key="1">
    <citation type="submission" date="2017-06" db="EMBL/GenBank/DDBJ databases">
        <title>Genome analysis of Fimbriiglobus ruber SP5, the first member of the order Planctomycetales with confirmed chitinolytic capability.</title>
        <authorList>
            <person name="Ravin N.V."/>
            <person name="Rakitin A.L."/>
            <person name="Ivanova A.A."/>
            <person name="Beletsky A.V."/>
            <person name="Kulichevskaya I.S."/>
            <person name="Mardanov A.V."/>
            <person name="Dedysh S.N."/>
        </authorList>
    </citation>
    <scope>NUCLEOTIDE SEQUENCE [LARGE SCALE GENOMIC DNA]</scope>
    <source>
        <strain evidence="5">SP5</strain>
    </source>
</reference>
<keyword evidence="1" id="KW-0433">Leucine-rich repeat</keyword>
<dbReference type="GO" id="GO:0006508">
    <property type="term" value="P:proteolysis"/>
    <property type="evidence" value="ECO:0007669"/>
    <property type="project" value="UniProtKB-KW"/>
</dbReference>
<dbReference type="InterPro" id="IPR050836">
    <property type="entry name" value="SDS22/Internalin_LRR"/>
</dbReference>
<dbReference type="InterPro" id="IPR032171">
    <property type="entry name" value="COR-A"/>
</dbReference>
<proteinExistence type="predicted"/>
<dbReference type="Gene3D" id="3.80.10.10">
    <property type="entry name" value="Ribonuclease Inhibitor"/>
    <property type="match status" value="2"/>
</dbReference>
<dbReference type="InterPro" id="IPR032675">
    <property type="entry name" value="LRR_dom_sf"/>
</dbReference>
<dbReference type="EMBL" id="NIDE01000001">
    <property type="protein sequence ID" value="OWK46761.1"/>
    <property type="molecule type" value="Genomic_DNA"/>
</dbReference>
<keyword evidence="4" id="KW-0378">Hydrolase</keyword>
<feature type="domain" description="COR" evidence="3">
    <location>
        <begin position="812"/>
        <end position="967"/>
    </location>
</feature>
<keyword evidence="4" id="KW-0645">Protease</keyword>
<evidence type="ECO:0000313" key="4">
    <source>
        <dbReference type="EMBL" id="OWK46761.1"/>
    </source>
</evidence>
<dbReference type="PANTHER" id="PTHR46652:SF3">
    <property type="entry name" value="LEUCINE-RICH REPEAT-CONTAINING PROTEIN 9"/>
    <property type="match status" value="1"/>
</dbReference>
<dbReference type="SUPFAM" id="SSF52200">
    <property type="entry name" value="Toll/Interleukin receptor TIR domain"/>
    <property type="match status" value="1"/>
</dbReference>
<dbReference type="InterPro" id="IPR025875">
    <property type="entry name" value="Leu-rich_rpt_4"/>
</dbReference>
<dbReference type="SUPFAM" id="SSF52540">
    <property type="entry name" value="P-loop containing nucleoside triphosphate hydrolases"/>
    <property type="match status" value="1"/>
</dbReference>
<sequence>MTPEEAQAEALRRIQVALKMGDDLLDLGDLPIEVVPEEIGLLRNQLTILALGTHKPVSRDGQINWEFIQERPDRVKDIGAIGSLFKVTTLSLPYSKVIDLSPLSELTALTTLDLSETGVSDVGPLSELSALTTLNLYECRGVSDVGPLAELTALTTLDLSYTGVSDVGPLAELSALTTLNLSGCTGVSDVGPLAELTALTTLNLSWCTGVSDVGPLSELSALTTLNLSGCTGVSDVGPLSELSALTTLDLSETGVSDVGPLSELSALTTLDLSGCTGVSDVGPLSELTALTTLDLSRCTGVSDVGPLSELSALTTLNLSGCTGVSDVGPLSALTALTTLDLSGCTGVSDIGPLSELSALTTLNLSRCEGVSDVGPLSELTALTTLILSGCTDVSDVGPLSDLTALITLDLSWCTGVSDVGPLSELSALTTLDLSWCTGVSDVGPLSELSALTTLNLSRCEGVSDVGPLSELTALTTLNLSGCTGVSDVGPLSELTALTTLNLSRCEGVSDVGPLSALTALTTLDLSGCTGVSDIGPLSELTTLTTLDLSRCSNLYFGRIQKLLPRLNDLKLYQADCTDLPAAICGEESYENVLSAVRAYFDDLGADPKGDAELKVFLLGNGRVGKTKLARRLMGLDYGSDDEPSTHGVRLGTFPLEIDGLPHPIRLNLWDFGGQDIYLGSHALFLQGQAVFFLLWTHDHEQGREFEEGGFTIRDRPLAYWFDYLRGLAGIERDGRRRVESPVILVQSQCESKVDERPLPVEPAPDDFPNVYSLKYSARTNRGAGGLQDALTEAVGELYARRKQPLIGKGRAKVREQIRAMQAEPEATRKRTITRAEFDTLCEETGGISNTAEFLKFLHRSGVVFFRGGVFGDRVIIDQTWALDAVYTVFHRRAELQDAIGSARGRFTREKLDHYVWAPDRRAKNLPPYTIEEQRTFLGLMEQCGICFQVRQVSGQSQEHEYVAPELLPPWDEHRAIRFREMLKKPDATVSLRYDFLHDGVIRSFLSKLGDKVGEFGDYWKFGCWFYDKKTDSEVLIRAESSTDTTSGAGAIVLNARGPRARDLLQTLVEIVTQLPLGQAPRLDPSDFFDRTVRPTLPATPIPAKEPSPVDLLRPAFPRRTLFVSYRHGESRKYLDELIPVLETVTGNPARVVWDKNLRNDESISGFIESVRTIPVLVSLLGPSYLQSRYCLSELFGVYESSGCKLDPFRVRVLPLILDDAKIDDVIDRGRHAQHWSSKAKELGALAGDFHLADADYGMGKQMHDWGKWLGDALSTLADPLLPRGWPDIKADGFRKIRGVLEERFRKLGVD</sequence>
<dbReference type="InterPro" id="IPR006553">
    <property type="entry name" value="Leu-rich_rpt_Cys-con_subtyp"/>
</dbReference>
<gene>
    <name evidence="4" type="ORF">FRUB_00460</name>
</gene>
<keyword evidence="2" id="KW-0677">Repeat</keyword>
<dbReference type="PANTHER" id="PTHR46652">
    <property type="entry name" value="LEUCINE-RICH REPEAT AND IQ DOMAIN-CONTAINING PROTEIN 1-RELATED"/>
    <property type="match status" value="1"/>
</dbReference>
<dbReference type="Proteomes" id="UP000214646">
    <property type="component" value="Unassembled WGS sequence"/>
</dbReference>
<evidence type="ECO:0000256" key="1">
    <source>
        <dbReference type="ARBA" id="ARBA00022614"/>
    </source>
</evidence>
<dbReference type="GO" id="GO:0008233">
    <property type="term" value="F:peptidase activity"/>
    <property type="evidence" value="ECO:0007669"/>
    <property type="project" value="UniProtKB-KW"/>
</dbReference>
<dbReference type="Gene3D" id="3.40.50.10140">
    <property type="entry name" value="Toll/interleukin-1 receptor homology (TIR) domain"/>
    <property type="match status" value="1"/>
</dbReference>
<keyword evidence="5" id="KW-1185">Reference proteome</keyword>
<protein>
    <submittedName>
        <fullName evidence="4">HtrA protease/chaperone protein</fullName>
    </submittedName>
</protein>